<feature type="compositionally biased region" description="Polar residues" evidence="5">
    <location>
        <begin position="760"/>
        <end position="774"/>
    </location>
</feature>
<dbReference type="GO" id="GO:0006508">
    <property type="term" value="P:proteolysis"/>
    <property type="evidence" value="ECO:0007669"/>
    <property type="project" value="InterPro"/>
</dbReference>
<dbReference type="Gene3D" id="3.40.390.10">
    <property type="entry name" value="Collagenase (Catalytic Domain)"/>
    <property type="match status" value="1"/>
</dbReference>
<evidence type="ECO:0000256" key="1">
    <source>
        <dbReference type="ARBA" id="ARBA00023157"/>
    </source>
</evidence>
<feature type="domain" description="Peptidase M12B" evidence="8">
    <location>
        <begin position="299"/>
        <end position="515"/>
    </location>
</feature>
<evidence type="ECO:0000313" key="10">
    <source>
        <dbReference type="Proteomes" id="UP000077115"/>
    </source>
</evidence>
<name>A0A177WQG2_BATDL</name>
<dbReference type="GO" id="GO:0046872">
    <property type="term" value="F:metal ion binding"/>
    <property type="evidence" value="ECO:0007669"/>
    <property type="project" value="UniProtKB-KW"/>
</dbReference>
<dbReference type="GO" id="GO:0004222">
    <property type="term" value="F:metalloendopeptidase activity"/>
    <property type="evidence" value="ECO:0007669"/>
    <property type="project" value="InterPro"/>
</dbReference>
<dbReference type="FunFam" id="4.10.70.10:FF:000003">
    <property type="entry name" value="Disintegrin and metalloproteinase domain-containing protein 17"/>
    <property type="match status" value="1"/>
</dbReference>
<accession>A0A177WQG2</accession>
<keyword evidence="6" id="KW-1133">Transmembrane helix</keyword>
<evidence type="ECO:0000256" key="5">
    <source>
        <dbReference type="SAM" id="MobiDB-lite"/>
    </source>
</evidence>
<reference evidence="9 10" key="1">
    <citation type="submission" date="2006-10" db="EMBL/GenBank/DDBJ databases">
        <title>The Genome Sequence of Batrachochytrium dendrobatidis JEL423.</title>
        <authorList>
            <consortium name="The Broad Institute Genome Sequencing Platform"/>
            <person name="Birren B."/>
            <person name="Lander E."/>
            <person name="Galagan J."/>
            <person name="Cuomo C."/>
            <person name="Devon K."/>
            <person name="Jaffe D."/>
            <person name="Butler J."/>
            <person name="Alvarez P."/>
            <person name="Gnerre S."/>
            <person name="Grabherr M."/>
            <person name="Kleber M."/>
            <person name="Mauceli E."/>
            <person name="Brockman W."/>
            <person name="Young S."/>
            <person name="LaButti K."/>
            <person name="Sykes S."/>
            <person name="DeCaprio D."/>
            <person name="Crawford M."/>
            <person name="Koehrsen M."/>
            <person name="Engels R."/>
            <person name="Montgomery P."/>
            <person name="Pearson M."/>
            <person name="Howarth C."/>
            <person name="Larson L."/>
            <person name="White J."/>
            <person name="O'Leary S."/>
            <person name="Kodira C."/>
            <person name="Zeng Q."/>
            <person name="Yandava C."/>
            <person name="Alvarado L."/>
            <person name="Longcore J."/>
            <person name="James T."/>
        </authorList>
    </citation>
    <scope>NUCLEOTIDE SEQUENCE [LARGE SCALE GENOMIC DNA]</scope>
    <source>
        <strain evidence="9 10">JEL423</strain>
    </source>
</reference>
<dbReference type="InterPro" id="IPR024079">
    <property type="entry name" value="MetalloPept_cat_dom_sf"/>
</dbReference>
<keyword evidence="4" id="KW-0479">Metal-binding</keyword>
<dbReference type="SMART" id="SM00050">
    <property type="entry name" value="DISIN"/>
    <property type="match status" value="1"/>
</dbReference>
<dbReference type="InterPro" id="IPR006586">
    <property type="entry name" value="ADAM_Cys-rich"/>
</dbReference>
<comment type="function">
    <text evidence="2">Probable zinc protease.</text>
</comment>
<dbReference type="STRING" id="403673.A0A177WQG2"/>
<dbReference type="PROSITE" id="PS50214">
    <property type="entry name" value="DISINTEGRIN_2"/>
    <property type="match status" value="1"/>
</dbReference>
<keyword evidence="6" id="KW-0812">Transmembrane</keyword>
<protein>
    <recommendedName>
        <fullName evidence="3">Disintegrin and metalloproteinase domain-containing protein B</fullName>
    </recommendedName>
</protein>
<proteinExistence type="predicted"/>
<dbReference type="InterPro" id="IPR001590">
    <property type="entry name" value="Peptidase_M12B"/>
</dbReference>
<dbReference type="VEuPathDB" id="FungiDB:BDEG_25419"/>
<feature type="binding site" evidence="4">
    <location>
        <position position="457"/>
    </location>
    <ligand>
        <name>Zn(2+)</name>
        <dbReference type="ChEBI" id="CHEBI:29105"/>
        <note>catalytic</note>
    </ligand>
</feature>
<dbReference type="PROSITE" id="PS50215">
    <property type="entry name" value="ADAM_MEPRO"/>
    <property type="match status" value="1"/>
</dbReference>
<dbReference type="OrthoDB" id="5951731at2759"/>
<feature type="compositionally biased region" description="Polar residues" evidence="5">
    <location>
        <begin position="827"/>
        <end position="848"/>
    </location>
</feature>
<feature type="binding site" evidence="4">
    <location>
        <position position="453"/>
    </location>
    <ligand>
        <name>Zn(2+)</name>
        <dbReference type="ChEBI" id="CHEBI:29105"/>
        <note>catalytic</note>
    </ligand>
</feature>
<evidence type="ECO:0000313" key="9">
    <source>
        <dbReference type="EMBL" id="OAJ41885.1"/>
    </source>
</evidence>
<evidence type="ECO:0000259" key="8">
    <source>
        <dbReference type="PROSITE" id="PS50215"/>
    </source>
</evidence>
<dbReference type="Pfam" id="PF00200">
    <property type="entry name" value="Disintegrin"/>
    <property type="match status" value="1"/>
</dbReference>
<organism evidence="9 10">
    <name type="scientific">Batrachochytrium dendrobatidis (strain JEL423)</name>
    <dbReference type="NCBI Taxonomy" id="403673"/>
    <lineage>
        <taxon>Eukaryota</taxon>
        <taxon>Fungi</taxon>
        <taxon>Fungi incertae sedis</taxon>
        <taxon>Chytridiomycota</taxon>
        <taxon>Chytridiomycota incertae sedis</taxon>
        <taxon>Chytridiomycetes</taxon>
        <taxon>Rhizophydiales</taxon>
        <taxon>Rhizophydiales incertae sedis</taxon>
        <taxon>Batrachochytrium</taxon>
    </lineage>
</organism>
<dbReference type="SUPFAM" id="SSF57552">
    <property type="entry name" value="Blood coagulation inhibitor (disintegrin)"/>
    <property type="match status" value="1"/>
</dbReference>
<feature type="domain" description="Disintegrin" evidence="7">
    <location>
        <begin position="537"/>
        <end position="626"/>
    </location>
</feature>
<dbReference type="PANTHER" id="PTHR11905:SF159">
    <property type="entry name" value="ADAM METALLOPROTEASE"/>
    <property type="match status" value="1"/>
</dbReference>
<dbReference type="Gene3D" id="4.10.70.10">
    <property type="entry name" value="Disintegrin domain"/>
    <property type="match status" value="1"/>
</dbReference>
<dbReference type="SUPFAM" id="SSF55486">
    <property type="entry name" value="Metalloproteases ('zincins'), catalytic domain"/>
    <property type="match status" value="1"/>
</dbReference>
<evidence type="ECO:0000256" key="3">
    <source>
        <dbReference type="ARBA" id="ARBA00074021"/>
    </source>
</evidence>
<dbReference type="EMBL" id="DS022306">
    <property type="protein sequence ID" value="OAJ41885.1"/>
    <property type="molecule type" value="Genomic_DNA"/>
</dbReference>
<feature type="region of interest" description="Disordered" evidence="5">
    <location>
        <begin position="753"/>
        <end position="848"/>
    </location>
</feature>
<keyword evidence="1" id="KW-1015">Disulfide bond</keyword>
<reference evidence="9 10" key="2">
    <citation type="submission" date="2016-05" db="EMBL/GenBank/DDBJ databases">
        <title>Lineage-specific infection strategies underlie the spectrum of fungal disease in amphibians.</title>
        <authorList>
            <person name="Cuomo C.A."/>
            <person name="Farrer R.A."/>
            <person name="James T."/>
            <person name="Longcore J."/>
            <person name="Birren B."/>
        </authorList>
    </citation>
    <scope>NUCLEOTIDE SEQUENCE [LARGE SCALE GENOMIC DNA]</scope>
    <source>
        <strain evidence="9 10">JEL423</strain>
    </source>
</reference>
<sequence length="848" mass="91463">MLSYFRMHTILHAFWLLLYTHVCSAAAWFSFLFVYPFSQQLLSSNVHTQQFPARAQLMGTPKPVRTYDFVGKHRIRRITRDAVELSFNAYNQTLTLHLLPNHQLVHQNAVVEIHDLESSQTPIYMPILSSNVFDGKVIKTLFDGSKVENGWARITFNTPNFDNGEEVLFDGVIQSGSNMLHVKQIKHYKISQRQMDIEVASPFSRQPDSWGANMMVFTDEAQAVVEERWGPVSVCQASDSDHPLNRPNLNDSFIVPPLTGACELPDNSAVYNRYLDDMRLNDERRLFTRAAAGCPQTMQVLPMGVAADCSYVQAYGSTGAALAQILSNWNQASKIYESTFNVQLAVVKVSLQQSCTPTNPQMIWNQDCTSGYTITTRLSDFSNWRGNIEGNGDGIGLWHLMTKCSTQPAVGVAWLNMLCSNTATKQTSAGVDQFVSGTGVSSIVPVEWKVVAHEIGHNFGALHDCMSSTCPCSGPTSSCQCTPCSPQCDCRGQFIMHPLDNAATSAFSPASIESICSQYPTIGKCLKAPGTLSTISTGICGNSVKEADEECDCGLPADCAKDPCCDGTVCKLKAPAKCDDLNDSCCSNCQLKTAGTVCHPSLGSCDTTMTCNGLNATCPTNSSIADGTSCNTSSGVGAQCASGVCTNRDLQCKGSGSVVTVSACPSFSSSCALFCQNSAGNCFLLNGYFLDGTPCGYTGKCSNGACVGGNPAGFILEWIQSYPQYAVPLIVIGALLLIAVIYSCCRCCCSRPRKPVPQPARQSRSGSLRPSATTLYPPMAAPPPPFQPAITQDLPPYNPSYSSQPQTTAQPNGWVNPAAYNGFGEAQQPNTHSSGNRPPTMVVNNTQQ</sequence>
<gene>
    <name evidence="9" type="ORF">BDEG_25419</name>
</gene>
<dbReference type="SMART" id="SM00608">
    <property type="entry name" value="ACR"/>
    <property type="match status" value="1"/>
</dbReference>
<evidence type="ECO:0000256" key="2">
    <source>
        <dbReference type="ARBA" id="ARBA00056552"/>
    </source>
</evidence>
<dbReference type="InterPro" id="IPR002870">
    <property type="entry name" value="Peptidase_M12B_N"/>
</dbReference>
<dbReference type="AlphaFoldDB" id="A0A177WQG2"/>
<evidence type="ECO:0000256" key="6">
    <source>
        <dbReference type="SAM" id="Phobius"/>
    </source>
</evidence>
<dbReference type="Pfam" id="PF13583">
    <property type="entry name" value="Reprolysin_4"/>
    <property type="match status" value="1"/>
</dbReference>
<evidence type="ECO:0000259" key="7">
    <source>
        <dbReference type="PROSITE" id="PS50214"/>
    </source>
</evidence>
<dbReference type="Proteomes" id="UP000077115">
    <property type="component" value="Unassembled WGS sequence"/>
</dbReference>
<feature type="binding site" evidence="4">
    <location>
        <position position="463"/>
    </location>
    <ligand>
        <name>Zn(2+)</name>
        <dbReference type="ChEBI" id="CHEBI:29105"/>
        <note>catalytic</note>
    </ligand>
</feature>
<dbReference type="PANTHER" id="PTHR11905">
    <property type="entry name" value="ADAM A DISINTEGRIN AND METALLOPROTEASE DOMAIN"/>
    <property type="match status" value="1"/>
</dbReference>
<feature type="active site" evidence="4">
    <location>
        <position position="454"/>
    </location>
</feature>
<dbReference type="Pfam" id="PF01562">
    <property type="entry name" value="Pep_M12B_propep"/>
    <property type="match status" value="1"/>
</dbReference>
<dbReference type="InterPro" id="IPR036436">
    <property type="entry name" value="Disintegrin_dom_sf"/>
</dbReference>
<keyword evidence="4" id="KW-0862">Zinc</keyword>
<feature type="transmembrane region" description="Helical" evidence="6">
    <location>
        <begin position="725"/>
        <end position="745"/>
    </location>
</feature>
<comment type="caution">
    <text evidence="4">Lacks conserved residue(s) required for the propagation of feature annotation.</text>
</comment>
<evidence type="ECO:0000256" key="4">
    <source>
        <dbReference type="PROSITE-ProRule" id="PRU00276"/>
    </source>
</evidence>
<keyword evidence="6" id="KW-0472">Membrane</keyword>
<dbReference type="InterPro" id="IPR001762">
    <property type="entry name" value="Disintegrin_dom"/>
</dbReference>